<proteinExistence type="predicted"/>
<accession>A0ABT1TYV1</accession>
<comment type="caution">
    <text evidence="1">The sequence shown here is derived from an EMBL/GenBank/DDBJ whole genome shotgun (WGS) entry which is preliminary data.</text>
</comment>
<dbReference type="InterPro" id="IPR027417">
    <property type="entry name" value="P-loop_NTPase"/>
</dbReference>
<dbReference type="EMBL" id="JANIBL010000119">
    <property type="protein sequence ID" value="MCQ8119950.1"/>
    <property type="molecule type" value="Genomic_DNA"/>
</dbReference>
<gene>
    <name evidence="1" type="ORF">NP589_21240</name>
</gene>
<evidence type="ECO:0000313" key="1">
    <source>
        <dbReference type="EMBL" id="MCQ8119950.1"/>
    </source>
</evidence>
<dbReference type="Proteomes" id="UP001524570">
    <property type="component" value="Unassembled WGS sequence"/>
</dbReference>
<keyword evidence="2" id="KW-1185">Reference proteome</keyword>
<organism evidence="1 2">
    <name type="scientific">Methylomonas rosea</name>
    <dbReference type="NCBI Taxonomy" id="2952227"/>
    <lineage>
        <taxon>Bacteria</taxon>
        <taxon>Pseudomonadati</taxon>
        <taxon>Pseudomonadota</taxon>
        <taxon>Gammaproteobacteria</taxon>
        <taxon>Methylococcales</taxon>
        <taxon>Methylococcaceae</taxon>
        <taxon>Methylomonas</taxon>
    </lineage>
</organism>
<protein>
    <submittedName>
        <fullName evidence="1">Uncharacterized protein</fullName>
    </submittedName>
</protein>
<evidence type="ECO:0000313" key="2">
    <source>
        <dbReference type="Proteomes" id="UP001524570"/>
    </source>
</evidence>
<name>A0ABT1TYV1_9GAMM</name>
<dbReference type="Gene3D" id="3.40.50.300">
    <property type="entry name" value="P-loop containing nucleotide triphosphate hydrolases"/>
    <property type="match status" value="1"/>
</dbReference>
<dbReference type="RefSeq" id="WP_256608761.1">
    <property type="nucleotide sequence ID" value="NZ_JANIBL010000119.1"/>
</dbReference>
<reference evidence="1 2" key="1">
    <citation type="submission" date="2022-07" db="EMBL/GenBank/DDBJ databases">
        <title>Methylomonas rivi sp. nov., Methylomonas rosea sp. nov., Methylomonas aureus sp. nov. and Methylomonas subterranea sp. nov., four novel methanotrophs isolated from a freshwater creek and the deep terrestrial subsurface.</title>
        <authorList>
            <person name="Abin C."/>
            <person name="Sankaranarayanan K."/>
            <person name="Garner C."/>
            <person name="Sindelar R."/>
            <person name="Kotary K."/>
            <person name="Garner R."/>
            <person name="Barclay S."/>
            <person name="Lawson P."/>
            <person name="Krumholz L."/>
        </authorList>
    </citation>
    <scope>NUCLEOTIDE SEQUENCE [LARGE SCALE GENOMIC DNA]</scope>
    <source>
        <strain evidence="1 2">WSC-7</strain>
    </source>
</reference>
<sequence>MTTETEKRSTKKAVSKVASWRNGSAGFFQWLEDVKPRVPSAKGGYEAYEPGPLERIEIIKAIDGDFRTVVFCWPRRHGKTLVAALIIVWRFLTRKTQTIGIIANSEKQIVDTAFKTVASILRKTEYTASLIKSGAILISDTGTIQ</sequence>